<name>A0A5K3EZ35_MESCO</name>
<sequence>MERAKRQGLVSAEALAQLDRYFLPEEESEKTVSEVVLRMEKDADDEEEEEEDED</sequence>
<organism evidence="1">
    <name type="scientific">Mesocestoides corti</name>
    <name type="common">Flatworm</name>
    <dbReference type="NCBI Taxonomy" id="53468"/>
    <lineage>
        <taxon>Eukaryota</taxon>
        <taxon>Metazoa</taxon>
        <taxon>Spiralia</taxon>
        <taxon>Lophotrochozoa</taxon>
        <taxon>Platyhelminthes</taxon>
        <taxon>Cestoda</taxon>
        <taxon>Eucestoda</taxon>
        <taxon>Cyclophyllidea</taxon>
        <taxon>Mesocestoididae</taxon>
        <taxon>Mesocestoides</taxon>
    </lineage>
</organism>
<evidence type="ECO:0000313" key="1">
    <source>
        <dbReference type="WBParaSite" id="MCU_003634-RA"/>
    </source>
</evidence>
<reference evidence="1" key="1">
    <citation type="submission" date="2019-11" db="UniProtKB">
        <authorList>
            <consortium name="WormBaseParasite"/>
        </authorList>
    </citation>
    <scope>IDENTIFICATION</scope>
</reference>
<dbReference type="WBParaSite" id="MCU_003634-RA">
    <property type="protein sequence ID" value="MCU_003634-RA"/>
    <property type="gene ID" value="MCU_003634"/>
</dbReference>
<accession>A0A5K3EZ35</accession>
<protein>
    <submittedName>
        <fullName evidence="1">Uncharacterized protein</fullName>
    </submittedName>
</protein>
<dbReference type="AlphaFoldDB" id="A0A5K3EZ35"/>
<proteinExistence type="predicted"/>